<dbReference type="Gene3D" id="1.10.150.130">
    <property type="match status" value="1"/>
</dbReference>
<dbReference type="PANTHER" id="PTHR30349">
    <property type="entry name" value="PHAGE INTEGRASE-RELATED"/>
    <property type="match status" value="1"/>
</dbReference>
<dbReference type="STRING" id="28181.BEN30_01350"/>
<evidence type="ECO:0000313" key="7">
    <source>
        <dbReference type="Proteomes" id="UP000095347"/>
    </source>
</evidence>
<evidence type="ECO:0000259" key="5">
    <source>
        <dbReference type="PROSITE" id="PS51898"/>
    </source>
</evidence>
<dbReference type="AlphaFoldDB" id="A0A1E5Q3R4"/>
<dbReference type="GO" id="GO:0003677">
    <property type="term" value="F:DNA binding"/>
    <property type="evidence" value="ECO:0007669"/>
    <property type="project" value="UniProtKB-KW"/>
</dbReference>
<dbReference type="RefSeq" id="WP_069959424.1">
    <property type="nucleotide sequence ID" value="NZ_MCGG01000078.1"/>
</dbReference>
<dbReference type="SUPFAM" id="SSF56349">
    <property type="entry name" value="DNA breaking-rejoining enzymes"/>
    <property type="match status" value="1"/>
</dbReference>
<organism evidence="6 7">
    <name type="scientific">Magnetovibrio blakemorei</name>
    <dbReference type="NCBI Taxonomy" id="28181"/>
    <lineage>
        <taxon>Bacteria</taxon>
        <taxon>Pseudomonadati</taxon>
        <taxon>Pseudomonadota</taxon>
        <taxon>Alphaproteobacteria</taxon>
        <taxon>Rhodospirillales</taxon>
        <taxon>Magnetovibrionaceae</taxon>
        <taxon>Magnetovibrio</taxon>
    </lineage>
</organism>
<protein>
    <recommendedName>
        <fullName evidence="5">Tyr recombinase domain-containing protein</fullName>
    </recommendedName>
</protein>
<evidence type="ECO:0000256" key="4">
    <source>
        <dbReference type="ARBA" id="ARBA00023172"/>
    </source>
</evidence>
<keyword evidence="2" id="KW-0229">DNA integration</keyword>
<dbReference type="OrthoDB" id="4326943at2"/>
<dbReference type="PANTHER" id="PTHR30349:SF41">
    <property type="entry name" value="INTEGRASE_RECOMBINASE PROTEIN MJ0367-RELATED"/>
    <property type="match status" value="1"/>
</dbReference>
<dbReference type="InterPro" id="IPR013762">
    <property type="entry name" value="Integrase-like_cat_sf"/>
</dbReference>
<evidence type="ECO:0000256" key="3">
    <source>
        <dbReference type="ARBA" id="ARBA00023125"/>
    </source>
</evidence>
<feature type="domain" description="Tyr recombinase" evidence="5">
    <location>
        <begin position="230"/>
        <end position="428"/>
    </location>
</feature>
<dbReference type="EMBL" id="MCGG01000078">
    <property type="protein sequence ID" value="OEJ64078.1"/>
    <property type="molecule type" value="Genomic_DNA"/>
</dbReference>
<reference evidence="7" key="1">
    <citation type="submission" date="2016-07" db="EMBL/GenBank/DDBJ databases">
        <authorList>
            <person name="Florea S."/>
            <person name="Webb J.S."/>
            <person name="Jaromczyk J."/>
            <person name="Schardl C.L."/>
        </authorList>
    </citation>
    <scope>NUCLEOTIDE SEQUENCE [LARGE SCALE GENOMIC DNA]</scope>
    <source>
        <strain evidence="7">MV-1</strain>
    </source>
</reference>
<accession>A0A1E5Q3R4</accession>
<dbReference type="InterPro" id="IPR050090">
    <property type="entry name" value="Tyrosine_recombinase_XerCD"/>
</dbReference>
<dbReference type="GO" id="GO:0015074">
    <property type="term" value="P:DNA integration"/>
    <property type="evidence" value="ECO:0007669"/>
    <property type="project" value="UniProtKB-KW"/>
</dbReference>
<dbReference type="InterPro" id="IPR002104">
    <property type="entry name" value="Integrase_catalytic"/>
</dbReference>
<sequence>MTSFYKNLERIQDNLYIYQRDGSKRGTWQARARIDGKYIPFSTRTTDRNRAREIALSKCKEYVRRTSKKLKVERKIFSDFADLLIDAANNILGNPRKRNAVLSPLNLHLIPFFGQMDIYEISVSDIAKYKRERLKVRPKPAAQTINKELFVLRKVFKRAVTEHHMVANDIPEIENLSLINEEEYGSDPQKKRLDFDRKEIKKITSRLRQLEARAHAKFQIKMQKRQQYLQNRKNCTYDDAAFQKEKMETYLKSKELQAMSILPIYVDLILGTGARPSTLARMTRQSIKEDEQGRLLLRGLTKKGGKHADVLPRSIIPTDIGEKAIRRLLKYHDNRSATSRKTPLLPITTHHLNRLFCKVLDDLDLREDEIGGSRSIYSLRHTYINQRFRGGVDVQTIASNTLTSVQMIDRYYQNIKNELREELREQDKLLLHDESEYSNLLGELEGENRESFLEDLRFIDAKEQLDFEEGRLLLEDEIELSDEAKEEIAQESIEAMSDEERLEFEAFVTESRDKPSQIF</sequence>
<gene>
    <name evidence="6" type="ORF">BEN30_01350</name>
</gene>
<comment type="caution">
    <text evidence="6">The sequence shown here is derived from an EMBL/GenBank/DDBJ whole genome shotgun (WGS) entry which is preliminary data.</text>
</comment>
<keyword evidence="3" id="KW-0238">DNA-binding</keyword>
<proteinExistence type="inferred from homology"/>
<evidence type="ECO:0000256" key="1">
    <source>
        <dbReference type="ARBA" id="ARBA00008857"/>
    </source>
</evidence>
<dbReference type="GO" id="GO:0006310">
    <property type="term" value="P:DNA recombination"/>
    <property type="evidence" value="ECO:0007669"/>
    <property type="project" value="UniProtKB-KW"/>
</dbReference>
<keyword evidence="7" id="KW-1185">Reference proteome</keyword>
<dbReference type="Proteomes" id="UP000095347">
    <property type="component" value="Unassembled WGS sequence"/>
</dbReference>
<name>A0A1E5Q3R4_9PROT</name>
<dbReference type="Gene3D" id="1.10.443.10">
    <property type="entry name" value="Intergrase catalytic core"/>
    <property type="match status" value="1"/>
</dbReference>
<comment type="similarity">
    <text evidence="1">Belongs to the 'phage' integrase family.</text>
</comment>
<dbReference type="InterPro" id="IPR010998">
    <property type="entry name" value="Integrase_recombinase_N"/>
</dbReference>
<evidence type="ECO:0000256" key="2">
    <source>
        <dbReference type="ARBA" id="ARBA00022908"/>
    </source>
</evidence>
<keyword evidence="4" id="KW-0233">DNA recombination</keyword>
<evidence type="ECO:0000313" key="6">
    <source>
        <dbReference type="EMBL" id="OEJ64078.1"/>
    </source>
</evidence>
<dbReference type="PROSITE" id="PS51898">
    <property type="entry name" value="TYR_RECOMBINASE"/>
    <property type="match status" value="1"/>
</dbReference>
<dbReference type="InterPro" id="IPR011010">
    <property type="entry name" value="DNA_brk_join_enz"/>
</dbReference>